<keyword evidence="2" id="KW-0815">Transposition</keyword>
<evidence type="ECO:0000256" key="19">
    <source>
        <dbReference type="SAM" id="MobiDB-lite"/>
    </source>
</evidence>
<evidence type="ECO:0000256" key="8">
    <source>
        <dbReference type="ARBA" id="ARBA00022842"/>
    </source>
</evidence>
<dbReference type="Gene3D" id="3.30.420.10">
    <property type="entry name" value="Ribonuclease H-like superfamily/Ribonuclease H"/>
    <property type="match status" value="1"/>
</dbReference>
<keyword evidence="15" id="KW-0233">DNA recombination</keyword>
<keyword evidence="16" id="KW-0511">Multifunctional enzyme</keyword>
<name>A0A179EY77_METCM</name>
<dbReference type="PANTHER" id="PTHR42648:SF11">
    <property type="entry name" value="TRANSPOSON TY4-P GAG-POL POLYPROTEIN"/>
    <property type="match status" value="1"/>
</dbReference>
<dbReference type="GeneID" id="28853903"/>
<dbReference type="OrthoDB" id="5017987at2759"/>
<protein>
    <submittedName>
        <fullName evidence="21">Fungal specific transcription factor</fullName>
    </submittedName>
</protein>
<evidence type="ECO:0000256" key="7">
    <source>
        <dbReference type="ARBA" id="ARBA00022801"/>
    </source>
</evidence>
<reference evidence="21 22" key="1">
    <citation type="journal article" date="2016" name="PLoS Pathog.">
        <title>Biosynthesis of antibiotic leucinostatins in bio-control fungus Purpureocillium lilacinum and their inhibition on phytophthora revealed by genome mining.</title>
        <authorList>
            <person name="Wang G."/>
            <person name="Liu Z."/>
            <person name="Lin R."/>
            <person name="Li E."/>
            <person name="Mao Z."/>
            <person name="Ling J."/>
            <person name="Yang Y."/>
            <person name="Yin W.B."/>
            <person name="Xie B."/>
        </authorList>
    </citation>
    <scope>NUCLEOTIDE SEQUENCE [LARGE SCALE GENOMIC DNA]</scope>
    <source>
        <strain evidence="21">170</strain>
    </source>
</reference>
<feature type="region of interest" description="Disordered" evidence="19">
    <location>
        <begin position="285"/>
        <end position="347"/>
    </location>
</feature>
<dbReference type="Pfam" id="PF13976">
    <property type="entry name" value="gag_pre-integrs"/>
    <property type="match status" value="1"/>
</dbReference>
<dbReference type="GO" id="GO:0005634">
    <property type="term" value="C:nucleus"/>
    <property type="evidence" value="ECO:0007669"/>
    <property type="project" value="UniProtKB-ARBA"/>
</dbReference>
<dbReference type="Pfam" id="PF25597">
    <property type="entry name" value="SH3_retrovirus"/>
    <property type="match status" value="1"/>
</dbReference>
<keyword evidence="4" id="KW-0540">Nuclease</keyword>
<keyword evidence="9" id="KW-0694">RNA-binding</keyword>
<evidence type="ECO:0000259" key="20">
    <source>
        <dbReference type="PROSITE" id="PS50994"/>
    </source>
</evidence>
<evidence type="ECO:0000256" key="14">
    <source>
        <dbReference type="ARBA" id="ARBA00023128"/>
    </source>
</evidence>
<comment type="subcellular location">
    <subcellularLocation>
        <location evidence="1">Mitochondrion</location>
    </subcellularLocation>
</comment>
<dbReference type="GO" id="GO:0016787">
    <property type="term" value="F:hydrolase activity"/>
    <property type="evidence" value="ECO:0007669"/>
    <property type="project" value="UniProtKB-KW"/>
</dbReference>
<dbReference type="SUPFAM" id="SSF56672">
    <property type="entry name" value="DNA/RNA polymerases"/>
    <property type="match status" value="1"/>
</dbReference>
<evidence type="ECO:0000256" key="18">
    <source>
        <dbReference type="ARBA" id="ARBA00049244"/>
    </source>
</evidence>
<sequence length="1376" mass="156824">MPPSKTEVILTGIDNWDDWQKFIASLIDIDIWEAIKPANQTQVLLRKPRRPQVSDFNANAETEVNLTSSQVNAFRLARENWKDSSKEYEQQKTNLIKAKSVIISYVDERLGRYLDQDHDLPRWIDSLSVAVNAEQTKATDTLVIEYQQIIKSFRCTDSATFADWIWKWENFLLKAARHRMLEVSGGRWLFDIARLMAKHNGNFTDNCRQAAESLVLKTKDYNRAVEQGVQQLLQLYDLSDHGRLREAAIAIQGALIHTPPNATDASKEWSIGSVAVKLRTWGSSALPAQSERSSARRGTAFQADTRKNNQNGGANQSRSNRKRTRSDNQQDSNKRQEIGCEACGQPRHDLSSSWLAIPEIRPKGVPANHRLEELQRRKTRNTESSLERRIVGQALSLGAAFPICLETCLQADQYPLRSSTILDCGASLDIFNELARFKSIRKPKAGEEHYLIAVDSEVKIEGYGRVDVPVIKPDGSIGILRIKDAAYCPTFAVNVVSFQSLYDRGIRWDTISTPTRLIHKSGTLICIVQRYYKQWVLEYQETTDASLKAAAAYMARRRRRTSRDPRAESAADGTVWHNRLGHPSPKTIEQLGKKCLGVKLRGPRTVECDHCGRGKMHRQISRRRPIRPNKLPRLCPSYVYHGCMLRSCFSLFLKSHGLGKENRRILRDFFNWIEVQHSFKPKAIRSDAELFSKEVRIELKLRSIQSKRSAPNTQAQNGGAERSGGAIMEKVRTMRIAANLPHNLWKDIVEASCYLRNRTPLERNKRQSPFERVFKKQPEISHLKAYGCKAFAMTADAQFKLQRKQKLEPRAHIGYLVGYHSSNIYKVWVPHKDKTILTRDVILMNLLLEDVEIPEEQQAIESVLEQDETARYLEDSDEEEVLGEIVVDTGEQDEPDDEDNEDACDRSEELGYLTPPLTDPELEESPEGVDNTGHNSNCCDYKVEQISANYRFHEFHPTRIETAVHGAFNAGIKFQPHKRDLPKAPKTMKDLEGHPLKDEFIKAQQEHLESHSRMDSFVEVPWSRAKGQRVLSCMWVFTYKTDKHGLLQKCKARLVVCGNQQEKNALPTRATTLASMSFRALMAIAAEHDLELEQMDAVNAFVNCELDEVVYMRMPPGYEKYGRVLRLKKALYGLRRSPLLWQKELTKSLQELGFQPVPQEPCVMTKGSVIVFFFVDDIIWAYKKSDKEIAKEAVEGLKSRYNMTQLGEPKWFLGIHILRDRRNRTIWLTQDAYIDKIAHKFSIQPEGKVLLTPMGLEELLKSGTQATKKSIEVYQQKVGSVLFAAISTRPDIAFAVSRLARHNLNPSDAHHRAADRVIQYLYSTRSFALRLGNNAQQNSKSVETFIGSSDASFADNTEDRKSSQGYVLRLYGGPIA</sequence>
<evidence type="ECO:0000256" key="2">
    <source>
        <dbReference type="ARBA" id="ARBA00022578"/>
    </source>
</evidence>
<dbReference type="InterPro" id="IPR039537">
    <property type="entry name" value="Retrotran_Ty1/copia-like"/>
</dbReference>
<keyword evidence="14" id="KW-0496">Mitochondrion</keyword>
<accession>A0A179EY77</accession>
<organism evidence="21 22">
    <name type="scientific">Pochonia chlamydosporia 170</name>
    <dbReference type="NCBI Taxonomy" id="1380566"/>
    <lineage>
        <taxon>Eukaryota</taxon>
        <taxon>Fungi</taxon>
        <taxon>Dikarya</taxon>
        <taxon>Ascomycota</taxon>
        <taxon>Pezizomycotina</taxon>
        <taxon>Sordariomycetes</taxon>
        <taxon>Hypocreomycetidae</taxon>
        <taxon>Hypocreales</taxon>
        <taxon>Clavicipitaceae</taxon>
        <taxon>Pochonia</taxon>
    </lineage>
</organism>
<dbReference type="InterPro" id="IPR013103">
    <property type="entry name" value="RVT_2"/>
</dbReference>
<comment type="catalytic activity">
    <reaction evidence="18">
        <text>DNA(n) + a 2'-deoxyribonucleoside 5'-triphosphate = DNA(n+1) + diphosphate</text>
        <dbReference type="Rhea" id="RHEA:22508"/>
        <dbReference type="Rhea" id="RHEA-COMP:17339"/>
        <dbReference type="Rhea" id="RHEA-COMP:17340"/>
        <dbReference type="ChEBI" id="CHEBI:33019"/>
        <dbReference type="ChEBI" id="CHEBI:61560"/>
        <dbReference type="ChEBI" id="CHEBI:173112"/>
        <dbReference type="EC" id="2.7.7.7"/>
    </reaction>
</comment>
<dbReference type="GO" id="GO:0032196">
    <property type="term" value="P:transposition"/>
    <property type="evidence" value="ECO:0007669"/>
    <property type="project" value="UniProtKB-KW"/>
</dbReference>
<keyword evidence="3" id="KW-0548">Nucleotidyltransferase</keyword>
<dbReference type="GO" id="GO:0046872">
    <property type="term" value="F:metal ion binding"/>
    <property type="evidence" value="ECO:0007669"/>
    <property type="project" value="UniProtKB-KW"/>
</dbReference>
<evidence type="ECO:0000256" key="16">
    <source>
        <dbReference type="ARBA" id="ARBA00023268"/>
    </source>
</evidence>
<dbReference type="PANTHER" id="PTHR42648">
    <property type="entry name" value="TRANSPOSASE, PUTATIVE-RELATED"/>
    <property type="match status" value="1"/>
</dbReference>
<dbReference type="GO" id="GO:0003887">
    <property type="term" value="F:DNA-directed DNA polymerase activity"/>
    <property type="evidence" value="ECO:0007669"/>
    <property type="project" value="UniProtKB-KW"/>
</dbReference>
<dbReference type="KEGG" id="pchm:VFPPC_11851"/>
<dbReference type="GO" id="GO:0003677">
    <property type="term" value="F:DNA binding"/>
    <property type="evidence" value="ECO:0007669"/>
    <property type="project" value="UniProtKB-KW"/>
</dbReference>
<dbReference type="InterPro" id="IPR001584">
    <property type="entry name" value="Integrase_cat-core"/>
</dbReference>
<evidence type="ECO:0000256" key="17">
    <source>
        <dbReference type="ARBA" id="ARBA00048173"/>
    </source>
</evidence>
<keyword evidence="10" id="KW-0229">DNA integration</keyword>
<dbReference type="GO" id="GO:0003723">
    <property type="term" value="F:RNA binding"/>
    <property type="evidence" value="ECO:0007669"/>
    <property type="project" value="UniProtKB-KW"/>
</dbReference>
<dbReference type="PROSITE" id="PS50994">
    <property type="entry name" value="INTEGRASE"/>
    <property type="match status" value="1"/>
</dbReference>
<dbReference type="Pfam" id="PF07727">
    <property type="entry name" value="RVT_2"/>
    <property type="match status" value="1"/>
</dbReference>
<evidence type="ECO:0000256" key="1">
    <source>
        <dbReference type="ARBA" id="ARBA00004173"/>
    </source>
</evidence>
<keyword evidence="22" id="KW-1185">Reference proteome</keyword>
<dbReference type="RefSeq" id="XP_018136205.1">
    <property type="nucleotide sequence ID" value="XM_018289909.1"/>
</dbReference>
<evidence type="ECO:0000256" key="12">
    <source>
        <dbReference type="ARBA" id="ARBA00022932"/>
    </source>
</evidence>
<evidence type="ECO:0000256" key="6">
    <source>
        <dbReference type="ARBA" id="ARBA00022759"/>
    </source>
</evidence>
<keyword evidence="8" id="KW-0460">Magnesium</keyword>
<dbReference type="GO" id="GO:0004519">
    <property type="term" value="F:endonuclease activity"/>
    <property type="evidence" value="ECO:0007669"/>
    <property type="project" value="UniProtKB-KW"/>
</dbReference>
<evidence type="ECO:0000256" key="5">
    <source>
        <dbReference type="ARBA" id="ARBA00022723"/>
    </source>
</evidence>
<evidence type="ECO:0000256" key="11">
    <source>
        <dbReference type="ARBA" id="ARBA00022918"/>
    </source>
</evidence>
<dbReference type="GO" id="GO:0003964">
    <property type="term" value="F:RNA-directed DNA polymerase activity"/>
    <property type="evidence" value="ECO:0007669"/>
    <property type="project" value="UniProtKB-KW"/>
</dbReference>
<feature type="compositionally biased region" description="Polar residues" evidence="19">
    <location>
        <begin position="308"/>
        <end position="318"/>
    </location>
</feature>
<dbReference type="EMBL" id="LSBJ02000022">
    <property type="protein sequence ID" value="OAQ57960.1"/>
    <property type="molecule type" value="Genomic_DNA"/>
</dbReference>
<dbReference type="InterPro" id="IPR012337">
    <property type="entry name" value="RNaseH-like_sf"/>
</dbReference>
<dbReference type="GO" id="GO:0005739">
    <property type="term" value="C:mitochondrion"/>
    <property type="evidence" value="ECO:0007669"/>
    <property type="project" value="UniProtKB-SubCell"/>
</dbReference>
<dbReference type="STRING" id="1380566.A0A179EY77"/>
<keyword evidence="5" id="KW-0479">Metal-binding</keyword>
<proteinExistence type="predicted"/>
<feature type="compositionally biased region" description="Basic and acidic residues" evidence="19">
    <location>
        <begin position="325"/>
        <end position="338"/>
    </location>
</feature>
<dbReference type="InterPro" id="IPR036397">
    <property type="entry name" value="RNaseH_sf"/>
</dbReference>
<dbReference type="InterPro" id="IPR057670">
    <property type="entry name" value="SH3_retrovirus"/>
</dbReference>
<evidence type="ECO:0000256" key="4">
    <source>
        <dbReference type="ARBA" id="ARBA00022722"/>
    </source>
</evidence>
<dbReference type="Proteomes" id="UP000078397">
    <property type="component" value="Unassembled WGS sequence"/>
</dbReference>
<evidence type="ECO:0000313" key="22">
    <source>
        <dbReference type="Proteomes" id="UP000078397"/>
    </source>
</evidence>
<dbReference type="GO" id="GO:0015074">
    <property type="term" value="P:DNA integration"/>
    <property type="evidence" value="ECO:0007669"/>
    <property type="project" value="UniProtKB-KW"/>
</dbReference>
<gene>
    <name evidence="21" type="ORF">VFPPC_11851</name>
</gene>
<keyword evidence="6" id="KW-0255">Endonuclease</keyword>
<evidence type="ECO:0000256" key="10">
    <source>
        <dbReference type="ARBA" id="ARBA00022908"/>
    </source>
</evidence>
<evidence type="ECO:0000313" key="21">
    <source>
        <dbReference type="EMBL" id="OAQ57960.1"/>
    </source>
</evidence>
<dbReference type="SUPFAM" id="SSF53098">
    <property type="entry name" value="Ribonuclease H-like"/>
    <property type="match status" value="1"/>
</dbReference>
<dbReference type="InterPro" id="IPR043502">
    <property type="entry name" value="DNA/RNA_pol_sf"/>
</dbReference>
<keyword evidence="7" id="KW-0378">Hydrolase</keyword>
<keyword evidence="12" id="KW-0239">DNA-directed DNA polymerase</keyword>
<keyword evidence="12" id="KW-0808">Transferase</keyword>
<keyword evidence="13" id="KW-0238">DNA-binding</keyword>
<feature type="domain" description="Integrase catalytic" evidence="20">
    <location>
        <begin position="680"/>
        <end position="777"/>
    </location>
</feature>
<evidence type="ECO:0000256" key="13">
    <source>
        <dbReference type="ARBA" id="ARBA00023125"/>
    </source>
</evidence>
<feature type="region of interest" description="Disordered" evidence="19">
    <location>
        <begin position="910"/>
        <end position="933"/>
    </location>
</feature>
<evidence type="ECO:0000256" key="15">
    <source>
        <dbReference type="ARBA" id="ARBA00023172"/>
    </source>
</evidence>
<comment type="catalytic activity">
    <reaction evidence="17">
        <text>DNA(n) + a 2'-deoxyribonucleoside 5'-triphosphate = DNA(n+1) + diphosphate</text>
        <dbReference type="Rhea" id="RHEA:22508"/>
        <dbReference type="Rhea" id="RHEA-COMP:17339"/>
        <dbReference type="Rhea" id="RHEA-COMP:17340"/>
        <dbReference type="ChEBI" id="CHEBI:33019"/>
        <dbReference type="ChEBI" id="CHEBI:61560"/>
        <dbReference type="ChEBI" id="CHEBI:173112"/>
        <dbReference type="EC" id="2.7.7.49"/>
    </reaction>
</comment>
<evidence type="ECO:0000256" key="9">
    <source>
        <dbReference type="ARBA" id="ARBA00022884"/>
    </source>
</evidence>
<dbReference type="GO" id="GO:0006310">
    <property type="term" value="P:DNA recombination"/>
    <property type="evidence" value="ECO:0007669"/>
    <property type="project" value="UniProtKB-KW"/>
</dbReference>
<dbReference type="InterPro" id="IPR025724">
    <property type="entry name" value="GAG-pre-integrase_dom"/>
</dbReference>
<feature type="compositionally biased region" description="Acidic residues" evidence="19">
    <location>
        <begin position="890"/>
        <end position="902"/>
    </location>
</feature>
<feature type="region of interest" description="Disordered" evidence="19">
    <location>
        <begin position="886"/>
        <end position="905"/>
    </location>
</feature>
<keyword evidence="11" id="KW-0695">RNA-directed DNA polymerase</keyword>
<comment type="caution">
    <text evidence="21">The sequence shown here is derived from an EMBL/GenBank/DDBJ whole genome shotgun (WGS) entry which is preliminary data.</text>
</comment>
<evidence type="ECO:0000256" key="3">
    <source>
        <dbReference type="ARBA" id="ARBA00022695"/>
    </source>
</evidence>